<dbReference type="OrthoDB" id="9805070at2"/>
<dbReference type="RefSeq" id="WP_061569579.1">
    <property type="nucleotide sequence ID" value="NZ_LQYT01000094.1"/>
</dbReference>
<evidence type="ECO:0008006" key="7">
    <source>
        <dbReference type="Google" id="ProtNLM"/>
    </source>
</evidence>
<keyword evidence="1" id="KW-0732">Signal</keyword>
<dbReference type="Pfam" id="PF07501">
    <property type="entry name" value="G5"/>
    <property type="match status" value="1"/>
</dbReference>
<organism evidence="5 6">
    <name type="scientific">Caldibacillus debilis</name>
    <dbReference type="NCBI Taxonomy" id="301148"/>
    <lineage>
        <taxon>Bacteria</taxon>
        <taxon>Bacillati</taxon>
        <taxon>Bacillota</taxon>
        <taxon>Bacilli</taxon>
        <taxon>Bacillales</taxon>
        <taxon>Bacillaceae</taxon>
        <taxon>Caldibacillus</taxon>
    </lineage>
</organism>
<dbReference type="InterPro" id="IPR011055">
    <property type="entry name" value="Dup_hybrid_motif"/>
</dbReference>
<dbReference type="PANTHER" id="PTHR21666:SF270">
    <property type="entry name" value="MUREIN HYDROLASE ACTIVATOR ENVC"/>
    <property type="match status" value="1"/>
</dbReference>
<dbReference type="Pfam" id="PF01476">
    <property type="entry name" value="LysM"/>
    <property type="match status" value="1"/>
</dbReference>
<feature type="domain" description="G5" evidence="3">
    <location>
        <begin position="289"/>
        <end position="369"/>
    </location>
</feature>
<evidence type="ECO:0000259" key="3">
    <source>
        <dbReference type="PROSITE" id="PS51109"/>
    </source>
</evidence>
<dbReference type="CDD" id="cd12797">
    <property type="entry name" value="M23_peptidase"/>
    <property type="match status" value="1"/>
</dbReference>
<dbReference type="STRING" id="301148.B4135_3096"/>
<dbReference type="SMART" id="SM00257">
    <property type="entry name" value="LysM"/>
    <property type="match status" value="1"/>
</dbReference>
<dbReference type="Gene3D" id="2.20.230.10">
    <property type="entry name" value="Resuscitation-promoting factor rpfb"/>
    <property type="match status" value="1"/>
</dbReference>
<dbReference type="CDD" id="cd00118">
    <property type="entry name" value="LysM"/>
    <property type="match status" value="1"/>
</dbReference>
<dbReference type="AlphaFoldDB" id="A0A150LKD1"/>
<evidence type="ECO:0000256" key="2">
    <source>
        <dbReference type="SAM" id="Coils"/>
    </source>
</evidence>
<evidence type="ECO:0000313" key="5">
    <source>
        <dbReference type="EMBL" id="KYD12182.1"/>
    </source>
</evidence>
<dbReference type="Pfam" id="PF01551">
    <property type="entry name" value="Peptidase_M23"/>
    <property type="match status" value="1"/>
</dbReference>
<dbReference type="Gene3D" id="3.10.350.10">
    <property type="entry name" value="LysM domain"/>
    <property type="match status" value="1"/>
</dbReference>
<feature type="coiled-coil region" evidence="2">
    <location>
        <begin position="148"/>
        <end position="175"/>
    </location>
</feature>
<accession>A0A150LKD1</accession>
<evidence type="ECO:0000313" key="6">
    <source>
        <dbReference type="Proteomes" id="UP000075683"/>
    </source>
</evidence>
<dbReference type="Proteomes" id="UP000075683">
    <property type="component" value="Unassembled WGS sequence"/>
</dbReference>
<gene>
    <name evidence="5" type="ORF">B4135_3096</name>
</gene>
<dbReference type="InterPro" id="IPR011098">
    <property type="entry name" value="G5_dom"/>
</dbReference>
<dbReference type="EMBL" id="LQYT01000094">
    <property type="protein sequence ID" value="KYD12182.1"/>
    <property type="molecule type" value="Genomic_DNA"/>
</dbReference>
<evidence type="ECO:0000259" key="4">
    <source>
        <dbReference type="PROSITE" id="PS51782"/>
    </source>
</evidence>
<dbReference type="SUPFAM" id="SSF54106">
    <property type="entry name" value="LysM domain"/>
    <property type="match status" value="1"/>
</dbReference>
<sequence length="497" mass="55862">MGFHLLENISKITERAERIRAQSASTAKKTLIATIVMSTISIHTSFAATNDMNKVTKLKTIYHVYVNDHYLGAVSDKDRVEAFINEKMEKTKEKYKGFDFTYKTDEVTFVPEQIFRNTAVENEEVLSEIDKEYQIQVEAVALKIDGKIVSYLENLEKVDEAIEKLKLKYVSKEDLEKIEKLKNAKGPLPALKKGESRLLDVKLSRNVTVSLEKVKPEQVLSVDDTVKLLQKGTLEERKYTVQEGDVLGTIAEKHGLKLKQLLELNPGIKEDTLLQIGDQLNVTVKKPYLDVVVEKEVYAEEKIPYERKVIEDSSMYKGDTKVVQEGSEGKRAVTYVVSERNGREIARKEKGEKILKQPVAYIVRKGTKVIPSRGTGNFAWPTNGGYISSHVGYRWGQFHKGIDIARPYDRIIRAADNGVVVSAGWDGGYGNKIVIDHRNGFRTVYAHLASINVRVGQTVARGAKIGVMGSTGDSTGVHLHFEVYKNGALQNPLNYLR</sequence>
<name>A0A150LKD1_9BACI</name>
<dbReference type="PROSITE" id="PS51109">
    <property type="entry name" value="G5"/>
    <property type="match status" value="1"/>
</dbReference>
<dbReference type="PATRIC" id="fig|301148.3.peg.933"/>
<feature type="domain" description="LysM" evidence="4">
    <location>
        <begin position="237"/>
        <end position="282"/>
    </location>
</feature>
<dbReference type="InterPro" id="IPR016047">
    <property type="entry name" value="M23ase_b-sheet_dom"/>
</dbReference>
<dbReference type="InterPro" id="IPR018392">
    <property type="entry name" value="LysM"/>
</dbReference>
<dbReference type="PANTHER" id="PTHR21666">
    <property type="entry name" value="PEPTIDASE-RELATED"/>
    <property type="match status" value="1"/>
</dbReference>
<reference evidence="5 6" key="1">
    <citation type="submission" date="2016-01" db="EMBL/GenBank/DDBJ databases">
        <title>Draft Genome Sequences of Seven Thermophilic Sporeformers Isolated from Foods.</title>
        <authorList>
            <person name="Berendsen E.M."/>
            <person name="Wells-Bennik M.H."/>
            <person name="Krawcyk A.O."/>
            <person name="De Jong A."/>
            <person name="Holsappel S."/>
            <person name="Eijlander R.T."/>
            <person name="Kuipers O.P."/>
        </authorList>
    </citation>
    <scope>NUCLEOTIDE SEQUENCE [LARGE SCALE GENOMIC DNA]</scope>
    <source>
        <strain evidence="5 6">B4135</strain>
    </source>
</reference>
<dbReference type="GO" id="GO:0004222">
    <property type="term" value="F:metalloendopeptidase activity"/>
    <property type="evidence" value="ECO:0007669"/>
    <property type="project" value="TreeGrafter"/>
</dbReference>
<dbReference type="InterPro" id="IPR050570">
    <property type="entry name" value="Cell_wall_metabolism_enzyme"/>
</dbReference>
<protein>
    <recommendedName>
        <fullName evidence="7">Peptidase M23</fullName>
    </recommendedName>
</protein>
<keyword evidence="2" id="KW-0175">Coiled coil</keyword>
<dbReference type="Gene3D" id="2.70.70.10">
    <property type="entry name" value="Glucose Permease (Domain IIA)"/>
    <property type="match status" value="1"/>
</dbReference>
<comment type="caution">
    <text evidence="5">The sequence shown here is derived from an EMBL/GenBank/DDBJ whole genome shotgun (WGS) entry which is preliminary data.</text>
</comment>
<dbReference type="PROSITE" id="PS51782">
    <property type="entry name" value="LYSM"/>
    <property type="match status" value="1"/>
</dbReference>
<dbReference type="InterPro" id="IPR036779">
    <property type="entry name" value="LysM_dom_sf"/>
</dbReference>
<dbReference type="SUPFAM" id="SSF51261">
    <property type="entry name" value="Duplicated hybrid motif"/>
    <property type="match status" value="1"/>
</dbReference>
<evidence type="ECO:0000256" key="1">
    <source>
        <dbReference type="ARBA" id="ARBA00022729"/>
    </source>
</evidence>
<dbReference type="SMART" id="SM01208">
    <property type="entry name" value="G5"/>
    <property type="match status" value="1"/>
</dbReference>
<proteinExistence type="predicted"/>